<dbReference type="InterPro" id="IPR000162">
    <property type="entry name" value="GPCR_3_mtglu_rcpt"/>
</dbReference>
<gene>
    <name evidence="9" type="ORF">QR98_0099530</name>
</gene>
<evidence type="ECO:0000256" key="7">
    <source>
        <dbReference type="ARBA" id="ARBA00023180"/>
    </source>
</evidence>
<name>A0A132AK52_SARSC</name>
<dbReference type="GO" id="GO:0004930">
    <property type="term" value="F:G protein-coupled receptor activity"/>
    <property type="evidence" value="ECO:0007669"/>
    <property type="project" value="InterPro"/>
</dbReference>
<evidence type="ECO:0000313" key="10">
    <source>
        <dbReference type="Proteomes" id="UP000616769"/>
    </source>
</evidence>
<keyword evidence="4" id="KW-1133">Transmembrane helix</keyword>
<dbReference type="GO" id="GO:0016020">
    <property type="term" value="C:membrane"/>
    <property type="evidence" value="ECO:0007669"/>
    <property type="project" value="UniProtKB-SubCell"/>
</dbReference>
<evidence type="ECO:0000256" key="4">
    <source>
        <dbReference type="ARBA" id="ARBA00022989"/>
    </source>
</evidence>
<dbReference type="PRINTS" id="PR00248">
    <property type="entry name" value="GPCRMGR"/>
</dbReference>
<sequence>MSNTLQVATIPGQLVIGALFSIREQPTLRAAQTRTCGEVREQYGIHRVEAAFQTIDTINNDATILPNITLGIEIRDSCWYSAIALEQSIEFIRDAMAASEEKAYSSSVMSSSSFFGPAPNYPILNGFDPYGNFPMDNHNNNHNQNSNQLFNNNHDDVLSDINNDNNNFEHNHKQQTNLKTDKTQRILGLFPASPFGSPQRFNVSTPCPKATKKAKNIVAVVGPASSTNTIQLFNIPQIGYSATSKELSGKNFFKFFMRVVPSDHHQAQVVSSLFRFYNWTYISVVYTDGSYGSGLMEIFKTNAQDSGICIAYMESIPPNGDDEIYDAVVQSLLAFKNARVVACFCEGSSVRALLQAKRRLNLTTEFLLVGSDGWSDRPDVVKGYEKEAQGSLTVRIYSPVVEEFDDYYFKLNPLINHRNPWFREFWEAKFNCSLRNLTGQMIVHPNNITFTKQCTGRESLYDFVSRRKPRYKQDNKMSFVVKAIWTMAYGLHNMQKSICKNVTGLCSEMLPVNGSILLWHFNNVKFKWKNELVEFDENGDPPGRYDIMNYQELKKGEFDYVQVGEWNSDEYTIGFG</sequence>
<dbReference type="VEuPathDB" id="VectorBase:SSCA000767"/>
<feature type="domain" description="Receptor ligand binding region" evidence="8">
    <location>
        <begin position="194"/>
        <end position="551"/>
    </location>
</feature>
<keyword evidence="3" id="KW-0812">Transmembrane</keyword>
<dbReference type="AlphaFoldDB" id="A0A132AK52"/>
<protein>
    <submittedName>
        <fullName evidence="9">Metabotropic glutamate receptor 1-like protein 2</fullName>
    </submittedName>
</protein>
<reference evidence="9 10" key="1">
    <citation type="journal article" date="2015" name="Parasit. Vectors">
        <title>Draft genome of the scabies mite.</title>
        <authorList>
            <person name="Rider S.D.Jr."/>
            <person name="Morgan M.S."/>
            <person name="Arlian L.G."/>
        </authorList>
    </citation>
    <scope>NUCLEOTIDE SEQUENCE [LARGE SCALE GENOMIC DNA]</scope>
    <source>
        <strain evidence="9">Arlian Lab</strain>
    </source>
</reference>
<comment type="caution">
    <text evidence="9">The sequence shown here is derived from an EMBL/GenBank/DDBJ whole genome shotgun (WGS) entry which is preliminary data.</text>
</comment>
<dbReference type="InterPro" id="IPR000337">
    <property type="entry name" value="GPCR_3"/>
</dbReference>
<dbReference type="EMBL" id="JXLN01017074">
    <property type="protein sequence ID" value="KPM11382.1"/>
    <property type="molecule type" value="Genomic_DNA"/>
</dbReference>
<comment type="subcellular location">
    <subcellularLocation>
        <location evidence="1">Membrane</location>
        <topology evidence="1">Multi-pass membrane protein</topology>
    </subcellularLocation>
</comment>
<keyword evidence="5" id="KW-0472">Membrane</keyword>
<evidence type="ECO:0000256" key="2">
    <source>
        <dbReference type="ARBA" id="ARBA00007242"/>
    </source>
</evidence>
<dbReference type="PANTHER" id="PTHR24060">
    <property type="entry name" value="METABOTROPIC GLUTAMATE RECEPTOR"/>
    <property type="match status" value="1"/>
</dbReference>
<accession>A0A132AK52</accession>
<dbReference type="InterPro" id="IPR001828">
    <property type="entry name" value="ANF_lig-bd_rcpt"/>
</dbReference>
<dbReference type="OrthoDB" id="425344at2759"/>
<keyword evidence="7" id="KW-0325">Glycoprotein</keyword>
<evidence type="ECO:0000259" key="8">
    <source>
        <dbReference type="Pfam" id="PF01094"/>
    </source>
</evidence>
<dbReference type="Gene3D" id="3.40.50.2300">
    <property type="match status" value="2"/>
</dbReference>
<evidence type="ECO:0000256" key="5">
    <source>
        <dbReference type="ARBA" id="ARBA00023136"/>
    </source>
</evidence>
<dbReference type="SUPFAM" id="SSF53822">
    <property type="entry name" value="Periplasmic binding protein-like I"/>
    <property type="match status" value="2"/>
</dbReference>
<dbReference type="Pfam" id="PF01094">
    <property type="entry name" value="ANF_receptor"/>
    <property type="match status" value="2"/>
</dbReference>
<evidence type="ECO:0000256" key="3">
    <source>
        <dbReference type="ARBA" id="ARBA00022692"/>
    </source>
</evidence>
<organism evidence="9 10">
    <name type="scientific">Sarcoptes scabiei</name>
    <name type="common">Itch mite</name>
    <name type="synonym">Acarus scabiei</name>
    <dbReference type="NCBI Taxonomy" id="52283"/>
    <lineage>
        <taxon>Eukaryota</taxon>
        <taxon>Metazoa</taxon>
        <taxon>Ecdysozoa</taxon>
        <taxon>Arthropoda</taxon>
        <taxon>Chelicerata</taxon>
        <taxon>Arachnida</taxon>
        <taxon>Acari</taxon>
        <taxon>Acariformes</taxon>
        <taxon>Sarcoptiformes</taxon>
        <taxon>Astigmata</taxon>
        <taxon>Psoroptidia</taxon>
        <taxon>Sarcoptoidea</taxon>
        <taxon>Sarcoptidae</taxon>
        <taxon>Sarcoptinae</taxon>
        <taxon>Sarcoptes</taxon>
    </lineage>
</organism>
<evidence type="ECO:0000313" key="9">
    <source>
        <dbReference type="EMBL" id="KPM11382.1"/>
    </source>
</evidence>
<evidence type="ECO:0000256" key="1">
    <source>
        <dbReference type="ARBA" id="ARBA00004141"/>
    </source>
</evidence>
<comment type="similarity">
    <text evidence="2">Belongs to the G-protein coupled receptor 3 family.</text>
</comment>
<dbReference type="InterPro" id="IPR028082">
    <property type="entry name" value="Peripla_BP_I"/>
</dbReference>
<dbReference type="PRINTS" id="PR00593">
    <property type="entry name" value="MTABOTROPICR"/>
</dbReference>
<dbReference type="FunFam" id="3.40.50.2300:FF:000145">
    <property type="entry name" value="Glutamate receptor, metabotropic"/>
    <property type="match status" value="1"/>
</dbReference>
<feature type="domain" description="Receptor ligand binding region" evidence="8">
    <location>
        <begin position="49"/>
        <end position="107"/>
    </location>
</feature>
<keyword evidence="6 9" id="KW-0675">Receptor</keyword>
<dbReference type="Proteomes" id="UP000616769">
    <property type="component" value="Unassembled WGS sequence"/>
</dbReference>
<dbReference type="InterPro" id="IPR050726">
    <property type="entry name" value="mGluR"/>
</dbReference>
<proteinExistence type="inferred from homology"/>
<evidence type="ECO:0000256" key="6">
    <source>
        <dbReference type="ARBA" id="ARBA00023170"/>
    </source>
</evidence>